<keyword evidence="8" id="KW-1185">Reference proteome</keyword>
<evidence type="ECO:0000256" key="3">
    <source>
        <dbReference type="ARBA" id="ARBA00022827"/>
    </source>
</evidence>
<dbReference type="PANTHER" id="PTHR42973">
    <property type="entry name" value="BINDING OXIDOREDUCTASE, PUTATIVE (AFU_ORTHOLOGUE AFUA_1G17690)-RELATED"/>
    <property type="match status" value="1"/>
</dbReference>
<keyword evidence="5" id="KW-0732">Signal</keyword>
<dbReference type="InterPro" id="IPR016166">
    <property type="entry name" value="FAD-bd_PCMH"/>
</dbReference>
<dbReference type="AlphaFoldDB" id="A0A1Z5T1V5"/>
<evidence type="ECO:0000256" key="4">
    <source>
        <dbReference type="ARBA" id="ARBA00023002"/>
    </source>
</evidence>
<dbReference type="GO" id="GO:0016491">
    <property type="term" value="F:oxidoreductase activity"/>
    <property type="evidence" value="ECO:0007669"/>
    <property type="project" value="UniProtKB-KW"/>
</dbReference>
<dbReference type="STRING" id="1157616.A0A1Z5T1V5"/>
<accession>A0A1Z5T1V5</accession>
<keyword evidence="4" id="KW-0560">Oxidoreductase</keyword>
<dbReference type="InterPro" id="IPR016169">
    <property type="entry name" value="FAD-bd_PCMH_sub2"/>
</dbReference>
<organism evidence="7 8">
    <name type="scientific">Hortaea werneckii EXF-2000</name>
    <dbReference type="NCBI Taxonomy" id="1157616"/>
    <lineage>
        <taxon>Eukaryota</taxon>
        <taxon>Fungi</taxon>
        <taxon>Dikarya</taxon>
        <taxon>Ascomycota</taxon>
        <taxon>Pezizomycotina</taxon>
        <taxon>Dothideomycetes</taxon>
        <taxon>Dothideomycetidae</taxon>
        <taxon>Mycosphaerellales</taxon>
        <taxon>Teratosphaeriaceae</taxon>
        <taxon>Hortaea</taxon>
    </lineage>
</organism>
<dbReference type="Gene3D" id="3.40.462.20">
    <property type="match status" value="1"/>
</dbReference>
<dbReference type="InParanoid" id="A0A1Z5T1V5"/>
<sequence>MWTIGLRDSIGVLLALSLLKNVSAANSSDADAACSAISDRYPGQVATSAINLNFTLASDYTEARTDYWSAANADVEPSCIFFPGSANDVAYAVQVLNNHTSAAWAVKGGGHNPNVGFSSTDGGVLIAMQNMATTTLDDDNNAHVGAGSSWEDAQTTLDPYGRAVVGGRIGEVGVAGYTLGGGLSFLSGQYGFAADAVKNFEIVSAAGEVTNANSTSNSDLFYAMKGGGGQFAIVTTYVLQTYPIGQVWGGHRVYTLDKKDQVLSATHNLTGNYHDDKAAVIVTFTTTLDDLIDIFLIFYYYNDPTGPGSILDEFLAIDYLIDETSSNRVFGELLKTNDFFSLKGQRYLIREGTLPNLPGSNGTDLYHHAFSSWFDLAKKYQTEAIDNFIFNMAFQPIPHQLVEASQNTGNGGNRLGLDPSTGDHFFIEYDASWLLSSSDSDAADYITNMTQPAQDYAKSTYAGVPPTNYQSGDVDFTNYNPVFMNDAMYNQDPLRSYGDETYKKLRQIHNDRDPNGLFDRTGGFKFTG</sequence>
<protein>
    <recommendedName>
        <fullName evidence="6">FAD-binding PCMH-type domain-containing protein</fullName>
    </recommendedName>
</protein>
<feature type="signal peptide" evidence="5">
    <location>
        <begin position="1"/>
        <end position="24"/>
    </location>
</feature>
<evidence type="ECO:0000256" key="5">
    <source>
        <dbReference type="SAM" id="SignalP"/>
    </source>
</evidence>
<evidence type="ECO:0000313" key="7">
    <source>
        <dbReference type="EMBL" id="OTA29088.1"/>
    </source>
</evidence>
<comment type="similarity">
    <text evidence="1">Belongs to the oxygen-dependent FAD-linked oxidoreductase family.</text>
</comment>
<keyword evidence="2" id="KW-0285">Flavoprotein</keyword>
<dbReference type="SUPFAM" id="SSF56176">
    <property type="entry name" value="FAD-binding/transporter-associated domain-like"/>
    <property type="match status" value="1"/>
</dbReference>
<dbReference type="InterPro" id="IPR016167">
    <property type="entry name" value="FAD-bd_PCMH_sub1"/>
</dbReference>
<dbReference type="PROSITE" id="PS51387">
    <property type="entry name" value="FAD_PCMH"/>
    <property type="match status" value="1"/>
</dbReference>
<evidence type="ECO:0000256" key="2">
    <source>
        <dbReference type="ARBA" id="ARBA00022630"/>
    </source>
</evidence>
<dbReference type="Gene3D" id="3.30.465.10">
    <property type="match status" value="1"/>
</dbReference>
<keyword evidence="3" id="KW-0274">FAD</keyword>
<dbReference type="GO" id="GO:0071949">
    <property type="term" value="F:FAD binding"/>
    <property type="evidence" value="ECO:0007669"/>
    <property type="project" value="InterPro"/>
</dbReference>
<dbReference type="PANTHER" id="PTHR42973:SF13">
    <property type="entry name" value="FAD-BINDING PCMH-TYPE DOMAIN-CONTAINING PROTEIN"/>
    <property type="match status" value="1"/>
</dbReference>
<feature type="chain" id="PRO_5013074596" description="FAD-binding PCMH-type domain-containing protein" evidence="5">
    <location>
        <begin position="25"/>
        <end position="528"/>
    </location>
</feature>
<evidence type="ECO:0000259" key="6">
    <source>
        <dbReference type="PROSITE" id="PS51387"/>
    </source>
</evidence>
<dbReference type="Gene3D" id="3.30.43.10">
    <property type="entry name" value="Uridine Diphospho-n-acetylenolpyruvylglucosamine Reductase, domain 2"/>
    <property type="match status" value="1"/>
</dbReference>
<dbReference type="Pfam" id="PF01565">
    <property type="entry name" value="FAD_binding_4"/>
    <property type="match status" value="1"/>
</dbReference>
<reference evidence="7 8" key="1">
    <citation type="submission" date="2017-01" db="EMBL/GenBank/DDBJ databases">
        <title>The recent genome duplication of the halophilic yeast Hortaea werneckii: insights from long-read sequencing.</title>
        <authorList>
            <person name="Sinha S."/>
            <person name="Flibotte S."/>
            <person name="Neira M."/>
            <person name="Lenassi M."/>
            <person name="Gostincar C."/>
            <person name="Stajich J.E."/>
            <person name="Nislow C.E."/>
        </authorList>
    </citation>
    <scope>NUCLEOTIDE SEQUENCE [LARGE SCALE GENOMIC DNA]</scope>
    <source>
        <strain evidence="7 8">EXF-2000</strain>
    </source>
</reference>
<evidence type="ECO:0000313" key="8">
    <source>
        <dbReference type="Proteomes" id="UP000194280"/>
    </source>
</evidence>
<dbReference type="VEuPathDB" id="FungiDB:BTJ68_09828"/>
<dbReference type="OrthoDB" id="2151789at2759"/>
<evidence type="ECO:0000256" key="1">
    <source>
        <dbReference type="ARBA" id="ARBA00005466"/>
    </source>
</evidence>
<dbReference type="EMBL" id="MUNK01000152">
    <property type="protein sequence ID" value="OTA29088.1"/>
    <property type="molecule type" value="Genomic_DNA"/>
</dbReference>
<proteinExistence type="inferred from homology"/>
<comment type="caution">
    <text evidence="7">The sequence shown here is derived from an EMBL/GenBank/DDBJ whole genome shotgun (WGS) entry which is preliminary data.</text>
</comment>
<feature type="domain" description="FAD-binding PCMH-type" evidence="6">
    <location>
        <begin position="73"/>
        <end position="244"/>
    </location>
</feature>
<dbReference type="InterPro" id="IPR050416">
    <property type="entry name" value="FAD-linked_Oxidoreductase"/>
</dbReference>
<gene>
    <name evidence="7" type="ORF">BTJ68_09828</name>
</gene>
<dbReference type="InterPro" id="IPR036318">
    <property type="entry name" value="FAD-bd_PCMH-like_sf"/>
</dbReference>
<name>A0A1Z5T1V5_HORWE</name>
<dbReference type="Proteomes" id="UP000194280">
    <property type="component" value="Unassembled WGS sequence"/>
</dbReference>
<dbReference type="InterPro" id="IPR006094">
    <property type="entry name" value="Oxid_FAD_bind_N"/>
</dbReference>